<sequence>MPLMGHLRELRNRVVIVGAALLIGSAVGWFLYDPVLALLQAPIDEVARSQGRTAELNFAGIASPFDIRLKVSVFIGIFLTLPIWLYQLWAFIVPGLTRTEVRYSLGFLLTALPLFLAGAACAFFALPNAVAALGELIPSGASYIVPAQDYLTFVMLIIVVFGIAFVLPVLMVGLNMLGLLSAATLRRSWRWLVVLVFAFAAVATPSPDAISMFYLVVPMLVMFVLAWAICALGDRRRKARAIAAGTWVEPAVVDDDD</sequence>
<evidence type="ECO:0000256" key="6">
    <source>
        <dbReference type="ARBA" id="ARBA00023136"/>
    </source>
</evidence>
<dbReference type="PRINTS" id="PR01840">
    <property type="entry name" value="TATCFAMILY"/>
</dbReference>
<evidence type="ECO:0000256" key="2">
    <source>
        <dbReference type="ARBA" id="ARBA00022692"/>
    </source>
</evidence>
<evidence type="ECO:0000256" key="3">
    <source>
        <dbReference type="ARBA" id="ARBA00022927"/>
    </source>
</evidence>
<dbReference type="GO" id="GO:0043953">
    <property type="term" value="P:protein transport by the Tat complex"/>
    <property type="evidence" value="ECO:0007669"/>
    <property type="project" value="UniProtKB-UniRule"/>
</dbReference>
<dbReference type="EMBL" id="WWEQ01000007">
    <property type="protein sequence ID" value="MYM18925.1"/>
    <property type="molecule type" value="Genomic_DNA"/>
</dbReference>
<comment type="subcellular location">
    <subcellularLocation>
        <location evidence="7">Cell membrane</location>
        <topology evidence="7">Multi-pass membrane protein</topology>
    </subcellularLocation>
    <subcellularLocation>
        <location evidence="1">Membrane</location>
        <topology evidence="1">Multi-pass membrane protein</topology>
    </subcellularLocation>
</comment>
<name>A0A6N9H4Q9_9MICO</name>
<comment type="caution">
    <text evidence="8">The sequence shown here is derived from an EMBL/GenBank/DDBJ whole genome shotgun (WGS) entry which is preliminary data.</text>
</comment>
<feature type="transmembrane region" description="Helical" evidence="7">
    <location>
        <begin position="189"/>
        <end position="206"/>
    </location>
</feature>
<dbReference type="GO" id="GO:0065002">
    <property type="term" value="P:intracellular protein transmembrane transport"/>
    <property type="evidence" value="ECO:0007669"/>
    <property type="project" value="TreeGrafter"/>
</dbReference>
<keyword evidence="4 7" id="KW-1133">Transmembrane helix</keyword>
<evidence type="ECO:0000313" key="9">
    <source>
        <dbReference type="Proteomes" id="UP000469215"/>
    </source>
</evidence>
<feature type="transmembrane region" description="Helical" evidence="7">
    <location>
        <begin position="73"/>
        <end position="93"/>
    </location>
</feature>
<evidence type="ECO:0000256" key="1">
    <source>
        <dbReference type="ARBA" id="ARBA00004141"/>
    </source>
</evidence>
<comment type="function">
    <text evidence="7">Part of the twin-arginine translocation (Tat) system that transports large folded proteins containing a characteristic twin-arginine motif in their signal peptide across membranes. Together with TatB, TatC is part of a receptor directly interacting with Tat signal peptides.</text>
</comment>
<reference evidence="8 9" key="1">
    <citation type="submission" date="2020-01" db="EMBL/GenBank/DDBJ databases">
        <authorList>
            <person name="Deng T."/>
        </authorList>
    </citation>
    <scope>NUCLEOTIDE SEQUENCE [LARGE SCALE GENOMIC DNA]</scope>
    <source>
        <strain evidence="8 9">5221</strain>
    </source>
</reference>
<dbReference type="PANTHER" id="PTHR30371">
    <property type="entry name" value="SEC-INDEPENDENT PROTEIN TRANSLOCASE PROTEIN TATC"/>
    <property type="match status" value="1"/>
</dbReference>
<evidence type="ECO:0000256" key="5">
    <source>
        <dbReference type="ARBA" id="ARBA00023010"/>
    </source>
</evidence>
<feature type="transmembrane region" description="Helical" evidence="7">
    <location>
        <begin position="212"/>
        <end position="232"/>
    </location>
</feature>
<feature type="transmembrane region" description="Helical" evidence="7">
    <location>
        <begin position="12"/>
        <end position="32"/>
    </location>
</feature>
<organism evidence="8 9">
    <name type="scientific">Brevibacterium rongguiense</name>
    <dbReference type="NCBI Taxonomy" id="2695267"/>
    <lineage>
        <taxon>Bacteria</taxon>
        <taxon>Bacillati</taxon>
        <taxon>Actinomycetota</taxon>
        <taxon>Actinomycetes</taxon>
        <taxon>Micrococcales</taxon>
        <taxon>Brevibacteriaceae</taxon>
        <taxon>Brevibacterium</taxon>
    </lineage>
</organism>
<keyword evidence="9" id="KW-1185">Reference proteome</keyword>
<dbReference type="GO" id="GO:0009977">
    <property type="term" value="F:proton motive force dependent protein transmembrane transporter activity"/>
    <property type="evidence" value="ECO:0007669"/>
    <property type="project" value="TreeGrafter"/>
</dbReference>
<keyword evidence="7" id="KW-0813">Transport</keyword>
<dbReference type="Pfam" id="PF00902">
    <property type="entry name" value="TatC"/>
    <property type="match status" value="1"/>
</dbReference>
<feature type="transmembrane region" description="Helical" evidence="7">
    <location>
        <begin position="105"/>
        <end position="130"/>
    </location>
</feature>
<evidence type="ECO:0000256" key="4">
    <source>
        <dbReference type="ARBA" id="ARBA00022989"/>
    </source>
</evidence>
<comment type="similarity">
    <text evidence="7">Belongs to the TatC family.</text>
</comment>
<evidence type="ECO:0000256" key="7">
    <source>
        <dbReference type="HAMAP-Rule" id="MF_00902"/>
    </source>
</evidence>
<dbReference type="PANTHER" id="PTHR30371:SF0">
    <property type="entry name" value="SEC-INDEPENDENT PROTEIN TRANSLOCASE PROTEIN TATC, CHLOROPLASTIC-RELATED"/>
    <property type="match status" value="1"/>
</dbReference>
<accession>A0A6N9H4Q9</accession>
<dbReference type="AlphaFoldDB" id="A0A6N9H4Q9"/>
<keyword evidence="3 7" id="KW-0653">Protein transport</keyword>
<gene>
    <name evidence="7 8" type="primary">tatC</name>
    <name evidence="8" type="ORF">GSY69_02745</name>
</gene>
<comment type="subunit">
    <text evidence="7">The Tat system comprises two distinct complexes: a TatABC complex, containing multiple copies of TatA, TatB and TatC subunits, and a separate TatA complex, containing only TatA subunits. Substrates initially bind to the TatABC complex, which probably triggers association of the separate TatA complex to form the active translocon.</text>
</comment>
<dbReference type="HAMAP" id="MF_00902">
    <property type="entry name" value="TatC"/>
    <property type="match status" value="1"/>
</dbReference>
<proteinExistence type="inferred from homology"/>
<dbReference type="NCBIfam" id="TIGR00945">
    <property type="entry name" value="tatC"/>
    <property type="match status" value="1"/>
</dbReference>
<dbReference type="InterPro" id="IPR002033">
    <property type="entry name" value="TatC"/>
</dbReference>
<dbReference type="Proteomes" id="UP000469215">
    <property type="component" value="Unassembled WGS sequence"/>
</dbReference>
<protein>
    <recommendedName>
        <fullName evidence="7">Sec-independent protein translocase protein TatC</fullName>
    </recommendedName>
</protein>
<keyword evidence="5 7" id="KW-0811">Translocation</keyword>
<keyword evidence="6 7" id="KW-0472">Membrane</keyword>
<dbReference type="GO" id="GO:0033281">
    <property type="term" value="C:TAT protein transport complex"/>
    <property type="evidence" value="ECO:0007669"/>
    <property type="project" value="UniProtKB-UniRule"/>
</dbReference>
<feature type="transmembrane region" description="Helical" evidence="7">
    <location>
        <begin position="150"/>
        <end position="177"/>
    </location>
</feature>
<keyword evidence="7" id="KW-1003">Cell membrane</keyword>
<evidence type="ECO:0000313" key="8">
    <source>
        <dbReference type="EMBL" id="MYM18925.1"/>
    </source>
</evidence>
<keyword evidence="2 7" id="KW-0812">Transmembrane</keyword>